<evidence type="ECO:0000313" key="2">
    <source>
        <dbReference type="EMBL" id="MCD9875659.1"/>
    </source>
</evidence>
<name>A0A9Q3VQ62_9ACTN</name>
<keyword evidence="3" id="KW-1185">Reference proteome</keyword>
<feature type="domain" description="FAD-binding" evidence="1">
    <location>
        <begin position="16"/>
        <end position="367"/>
    </location>
</feature>
<dbReference type="AlphaFoldDB" id="A0A9Q3VQ62"/>
<reference evidence="2" key="1">
    <citation type="submission" date="2021-12" db="EMBL/GenBank/DDBJ databases">
        <authorList>
            <person name="Lee J.-H."/>
            <person name="Kim S.-B."/>
        </authorList>
    </citation>
    <scope>NUCLEOTIDE SEQUENCE</scope>
    <source>
        <strain evidence="2">NR30</strain>
    </source>
</reference>
<dbReference type="GO" id="GO:0004497">
    <property type="term" value="F:monooxygenase activity"/>
    <property type="evidence" value="ECO:0007669"/>
    <property type="project" value="UniProtKB-KW"/>
</dbReference>
<evidence type="ECO:0000313" key="3">
    <source>
        <dbReference type="Proteomes" id="UP001108029"/>
    </source>
</evidence>
<dbReference type="Proteomes" id="UP001108029">
    <property type="component" value="Unassembled WGS sequence"/>
</dbReference>
<dbReference type="InterPro" id="IPR036188">
    <property type="entry name" value="FAD/NAD-bd_sf"/>
</dbReference>
<gene>
    <name evidence="2" type="ORF">LJ657_18730</name>
</gene>
<sequence length="470" mass="50309">MTAGSTPTPARPPRRALVIGGGLTGMLAAQALSTVAEVVVIERDMLPERPEPRTGLPQGHHTHLLWSGGAEAIESLLAGTARQLEMAGARRIPLTTGMVAYSAQGWFRRWPESHYVITCSRDLLDWVIRSQVLKNEHIEVKEGADVTGLTGSAAAVTGVTIRTDDGEESTLHADLVIDASGRGSRAPHWLDALGAPPVATREVDSGLVYASRVYQAPAGLPDTWPIINVQADPRADGPGQAGVIMPIEHGRWLVTLSGTRGGQPTDDLEDFQRFALGLRHPIVGELLGKAAPLGPVRVTRMTANRRRYYERTPMPAGFVVLGDALASYNPTYGHGMSVAAQSAVALRETIRLKRGWGAPDLAACMQRAAARRVNTAWTFATGADVFYDGATETGPSRSERVAARFVDRLTYTATGTGRVARALTDVMTLQTGPATLARSSILIATLRGPLKSELTQPPLTVEERQAVDYA</sequence>
<accession>A0A9Q3VQ62</accession>
<dbReference type="GO" id="GO:0071949">
    <property type="term" value="F:FAD binding"/>
    <property type="evidence" value="ECO:0007669"/>
    <property type="project" value="InterPro"/>
</dbReference>
<protein>
    <submittedName>
        <fullName evidence="2">FAD-dependent monooxygenase</fullName>
    </submittedName>
</protein>
<dbReference type="Gene3D" id="3.50.50.60">
    <property type="entry name" value="FAD/NAD(P)-binding domain"/>
    <property type="match status" value="1"/>
</dbReference>
<keyword evidence="2" id="KW-0560">Oxidoreductase</keyword>
<comment type="caution">
    <text evidence="2">The sequence shown here is derived from an EMBL/GenBank/DDBJ whole genome shotgun (WGS) entry which is preliminary data.</text>
</comment>
<dbReference type="SUPFAM" id="SSF51905">
    <property type="entry name" value="FAD/NAD(P)-binding domain"/>
    <property type="match status" value="1"/>
</dbReference>
<dbReference type="RefSeq" id="WP_232649763.1">
    <property type="nucleotide sequence ID" value="NZ_JAJSBI010000008.1"/>
</dbReference>
<dbReference type="EMBL" id="JAJSBI010000008">
    <property type="protein sequence ID" value="MCD9875659.1"/>
    <property type="molecule type" value="Genomic_DNA"/>
</dbReference>
<proteinExistence type="predicted"/>
<dbReference type="PANTHER" id="PTHR43422">
    <property type="entry name" value="THIAMINE THIAZOLE SYNTHASE"/>
    <property type="match status" value="1"/>
</dbReference>
<evidence type="ECO:0000259" key="1">
    <source>
        <dbReference type="Pfam" id="PF01494"/>
    </source>
</evidence>
<dbReference type="PANTHER" id="PTHR43422:SF3">
    <property type="entry name" value="THIAMINE THIAZOLE SYNTHASE"/>
    <property type="match status" value="1"/>
</dbReference>
<organism evidence="2 3">
    <name type="scientific">Streptomyces guryensis</name>
    <dbReference type="NCBI Taxonomy" id="2886947"/>
    <lineage>
        <taxon>Bacteria</taxon>
        <taxon>Bacillati</taxon>
        <taxon>Actinomycetota</taxon>
        <taxon>Actinomycetes</taxon>
        <taxon>Kitasatosporales</taxon>
        <taxon>Streptomycetaceae</taxon>
        <taxon>Streptomyces</taxon>
    </lineage>
</organism>
<keyword evidence="2" id="KW-0503">Monooxygenase</keyword>
<dbReference type="PRINTS" id="PR00420">
    <property type="entry name" value="RNGMNOXGNASE"/>
</dbReference>
<dbReference type="InterPro" id="IPR002938">
    <property type="entry name" value="FAD-bd"/>
</dbReference>
<dbReference type="Pfam" id="PF01494">
    <property type="entry name" value="FAD_binding_3"/>
    <property type="match status" value="1"/>
</dbReference>